<gene>
    <name evidence="1" type="ORF">CU097_009341</name>
</gene>
<proteinExistence type="predicted"/>
<dbReference type="OrthoDB" id="71260at2759"/>
<protein>
    <recommendedName>
        <fullName evidence="3">N-formylglutamate amidohydrolase</fullName>
    </recommendedName>
</protein>
<dbReference type="Gene3D" id="3.40.630.40">
    <property type="entry name" value="Zn-dependent exopeptidases"/>
    <property type="match status" value="1"/>
</dbReference>
<organism evidence="1 2">
    <name type="scientific">Rhizopus azygosporus</name>
    <name type="common">Rhizopus microsporus var. azygosporus</name>
    <dbReference type="NCBI Taxonomy" id="86630"/>
    <lineage>
        <taxon>Eukaryota</taxon>
        <taxon>Fungi</taxon>
        <taxon>Fungi incertae sedis</taxon>
        <taxon>Mucoromycota</taxon>
        <taxon>Mucoromycotina</taxon>
        <taxon>Mucoromycetes</taxon>
        <taxon>Mucorales</taxon>
        <taxon>Mucorineae</taxon>
        <taxon>Rhizopodaceae</taxon>
        <taxon>Rhizopus</taxon>
    </lineage>
</organism>
<sequence>MSHSNRHGCSSSTSSNVIFKPGLLPLVITAPHGGWKKPTTIPDRVKNGSLVLTDLHTAEIAQDIYERIEQHYGHSPNLVVNTISRRKADPNRDIDEGTETEGGRHIWIEYHSRIKDAIEALHRRHSFGL</sequence>
<keyword evidence="2" id="KW-1185">Reference proteome</keyword>
<dbReference type="SUPFAM" id="SSF53187">
    <property type="entry name" value="Zn-dependent exopeptidases"/>
    <property type="match status" value="1"/>
</dbReference>
<evidence type="ECO:0000313" key="2">
    <source>
        <dbReference type="Proteomes" id="UP000252139"/>
    </source>
</evidence>
<accession>A0A367JZY6</accession>
<evidence type="ECO:0000313" key="1">
    <source>
        <dbReference type="EMBL" id="RCH95221.1"/>
    </source>
</evidence>
<evidence type="ECO:0008006" key="3">
    <source>
        <dbReference type="Google" id="ProtNLM"/>
    </source>
</evidence>
<dbReference type="AlphaFoldDB" id="A0A367JZY6"/>
<reference evidence="1 2" key="1">
    <citation type="journal article" date="2018" name="G3 (Bethesda)">
        <title>Phylogenetic and Phylogenomic Definition of Rhizopus Species.</title>
        <authorList>
            <person name="Gryganskyi A.P."/>
            <person name="Golan J."/>
            <person name="Dolatabadi S."/>
            <person name="Mondo S."/>
            <person name="Robb S."/>
            <person name="Idnurm A."/>
            <person name="Muszewska A."/>
            <person name="Steczkiewicz K."/>
            <person name="Masonjones S."/>
            <person name="Liao H.L."/>
            <person name="Gajdeczka M.T."/>
            <person name="Anike F."/>
            <person name="Vuek A."/>
            <person name="Anishchenko I.M."/>
            <person name="Voigt K."/>
            <person name="de Hoog G.S."/>
            <person name="Smith M.E."/>
            <person name="Heitman J."/>
            <person name="Vilgalys R."/>
            <person name="Stajich J.E."/>
        </authorList>
    </citation>
    <scope>NUCLEOTIDE SEQUENCE [LARGE SCALE GENOMIC DNA]</scope>
    <source>
        <strain evidence="1 2">CBS 357.93</strain>
    </source>
</reference>
<name>A0A367JZY6_RHIAZ</name>
<comment type="caution">
    <text evidence="1">The sequence shown here is derived from an EMBL/GenBank/DDBJ whole genome shotgun (WGS) entry which is preliminary data.</text>
</comment>
<dbReference type="Proteomes" id="UP000252139">
    <property type="component" value="Unassembled WGS sequence"/>
</dbReference>
<dbReference type="EMBL" id="PJQL01000489">
    <property type="protein sequence ID" value="RCH95221.1"/>
    <property type="molecule type" value="Genomic_DNA"/>
</dbReference>